<dbReference type="Proteomes" id="UP000435649">
    <property type="component" value="Unassembled WGS sequence"/>
</dbReference>
<proteinExistence type="predicted"/>
<feature type="non-terminal residue" evidence="3">
    <location>
        <position position="178"/>
    </location>
</feature>
<dbReference type="SMART" id="SM00060">
    <property type="entry name" value="FN3"/>
    <property type="match status" value="1"/>
</dbReference>
<evidence type="ECO:0000313" key="4">
    <source>
        <dbReference type="Proteomes" id="UP000435649"/>
    </source>
</evidence>
<dbReference type="AlphaFoldDB" id="A0A844G9F8"/>
<keyword evidence="1" id="KW-0732">Signal</keyword>
<feature type="signal peptide" evidence="1">
    <location>
        <begin position="1"/>
        <end position="19"/>
    </location>
</feature>
<organism evidence="3 4">
    <name type="scientific">Victivallis lenta</name>
    <dbReference type="NCBI Taxonomy" id="2606640"/>
    <lineage>
        <taxon>Bacteria</taxon>
        <taxon>Pseudomonadati</taxon>
        <taxon>Lentisphaerota</taxon>
        <taxon>Lentisphaeria</taxon>
        <taxon>Victivallales</taxon>
        <taxon>Victivallaceae</taxon>
        <taxon>Victivallis</taxon>
    </lineage>
</organism>
<sequence>MFRRNLCFAAVLLAVGVFAADVRAPQELKLERATYHKITISWKYPADGTRIANYRVYRDGVEISRPVGERFSDAGVLPGRFYEYRVDAVTVGGNASAMSEPLKVKTFDSVEFAQHEQIELVVDSLHDTPAESLTALSLFSAVKAGIESLTGGGVVMNTFDSELISRMISDELEIIRSA</sequence>
<name>A0A844G9F8_9BACT</name>
<dbReference type="SUPFAM" id="SSF49265">
    <property type="entry name" value="Fibronectin type III"/>
    <property type="match status" value="1"/>
</dbReference>
<gene>
    <name evidence="3" type="ORF">FYJ85_22705</name>
</gene>
<evidence type="ECO:0000259" key="2">
    <source>
        <dbReference type="PROSITE" id="PS50853"/>
    </source>
</evidence>
<feature type="domain" description="Fibronectin type-III" evidence="2">
    <location>
        <begin position="24"/>
        <end position="109"/>
    </location>
</feature>
<dbReference type="CDD" id="cd00063">
    <property type="entry name" value="FN3"/>
    <property type="match status" value="1"/>
</dbReference>
<comment type="caution">
    <text evidence="3">The sequence shown here is derived from an EMBL/GenBank/DDBJ whole genome shotgun (WGS) entry which is preliminary data.</text>
</comment>
<dbReference type="InterPro" id="IPR003961">
    <property type="entry name" value="FN3_dom"/>
</dbReference>
<dbReference type="EMBL" id="VUNS01000077">
    <property type="protein sequence ID" value="MST99843.1"/>
    <property type="molecule type" value="Genomic_DNA"/>
</dbReference>
<dbReference type="RefSeq" id="WP_206213433.1">
    <property type="nucleotide sequence ID" value="NZ_VUNS01000077.1"/>
</dbReference>
<feature type="chain" id="PRO_5032339900" evidence="1">
    <location>
        <begin position="20"/>
        <end position="178"/>
    </location>
</feature>
<protein>
    <submittedName>
        <fullName evidence="3">Fibronectin type III domain-containing protein</fullName>
    </submittedName>
</protein>
<dbReference type="Pfam" id="PF00041">
    <property type="entry name" value="fn3"/>
    <property type="match status" value="1"/>
</dbReference>
<reference evidence="3 4" key="1">
    <citation type="submission" date="2019-08" db="EMBL/GenBank/DDBJ databases">
        <title>In-depth cultivation of the pig gut microbiome towards novel bacterial diversity and tailored functional studies.</title>
        <authorList>
            <person name="Wylensek D."/>
            <person name="Hitch T.C.A."/>
            <person name="Clavel T."/>
        </authorList>
    </citation>
    <scope>NUCLEOTIDE SEQUENCE [LARGE SCALE GENOMIC DNA]</scope>
    <source>
        <strain evidence="3 4">BBE-744-WT-12</strain>
    </source>
</reference>
<evidence type="ECO:0000313" key="3">
    <source>
        <dbReference type="EMBL" id="MST99843.1"/>
    </source>
</evidence>
<dbReference type="InterPro" id="IPR036116">
    <property type="entry name" value="FN3_sf"/>
</dbReference>
<dbReference type="PROSITE" id="PS50853">
    <property type="entry name" value="FN3"/>
    <property type="match status" value="1"/>
</dbReference>
<dbReference type="Gene3D" id="2.60.40.10">
    <property type="entry name" value="Immunoglobulins"/>
    <property type="match status" value="1"/>
</dbReference>
<keyword evidence="4" id="KW-1185">Reference proteome</keyword>
<dbReference type="InterPro" id="IPR013783">
    <property type="entry name" value="Ig-like_fold"/>
</dbReference>
<evidence type="ECO:0000256" key="1">
    <source>
        <dbReference type="SAM" id="SignalP"/>
    </source>
</evidence>
<accession>A0A844G9F8</accession>